<sequence length="101" mass="11061">MAMPFPDIAPPRADRRAARARRARLWAWPVRLALLACLGVAIWQEPRLSPSLHARMQATVAHAQAMLERTAGAGRRLAWAGRISPYKGAGVSGWIVEVLSP</sequence>
<gene>
    <name evidence="1" type="ORF">ACFFU4_13205</name>
</gene>
<name>A0ABV5I1Y9_9RHOB</name>
<reference evidence="1 2" key="1">
    <citation type="submission" date="2024-09" db="EMBL/GenBank/DDBJ databases">
        <authorList>
            <person name="Sun Q."/>
            <person name="Mori K."/>
        </authorList>
    </citation>
    <scope>NUCLEOTIDE SEQUENCE [LARGE SCALE GENOMIC DNA]</scope>
    <source>
        <strain evidence="1 2">CECT 9424</strain>
    </source>
</reference>
<organism evidence="1 2">
    <name type="scientific">Roseovarius ramblicola</name>
    <dbReference type="NCBI Taxonomy" id="2022336"/>
    <lineage>
        <taxon>Bacteria</taxon>
        <taxon>Pseudomonadati</taxon>
        <taxon>Pseudomonadota</taxon>
        <taxon>Alphaproteobacteria</taxon>
        <taxon>Rhodobacterales</taxon>
        <taxon>Roseobacteraceae</taxon>
        <taxon>Roseovarius</taxon>
    </lineage>
</organism>
<accession>A0ABV5I1Y9</accession>
<evidence type="ECO:0000313" key="1">
    <source>
        <dbReference type="EMBL" id="MFB9150707.1"/>
    </source>
</evidence>
<proteinExistence type="predicted"/>
<dbReference type="Proteomes" id="UP001589670">
    <property type="component" value="Unassembled WGS sequence"/>
</dbReference>
<dbReference type="EMBL" id="JBHMEC010000017">
    <property type="protein sequence ID" value="MFB9150707.1"/>
    <property type="molecule type" value="Genomic_DNA"/>
</dbReference>
<protein>
    <recommendedName>
        <fullName evidence="3">SURF1-like protein</fullName>
    </recommendedName>
</protein>
<evidence type="ECO:0008006" key="3">
    <source>
        <dbReference type="Google" id="ProtNLM"/>
    </source>
</evidence>
<dbReference type="RefSeq" id="WP_377070239.1">
    <property type="nucleotide sequence ID" value="NZ_JBHMEC010000017.1"/>
</dbReference>
<evidence type="ECO:0000313" key="2">
    <source>
        <dbReference type="Proteomes" id="UP001589670"/>
    </source>
</evidence>
<keyword evidence="2" id="KW-1185">Reference proteome</keyword>
<comment type="caution">
    <text evidence="1">The sequence shown here is derived from an EMBL/GenBank/DDBJ whole genome shotgun (WGS) entry which is preliminary data.</text>
</comment>